<reference evidence="2" key="1">
    <citation type="submission" date="2023-03" db="EMBL/GenBank/DDBJ databases">
        <title>Emydomyces testavorans Genome Sequence.</title>
        <authorList>
            <person name="Hoyer L."/>
        </authorList>
    </citation>
    <scope>NUCLEOTIDE SEQUENCE</scope>
    <source>
        <strain evidence="2">16-2883</strain>
    </source>
</reference>
<evidence type="ECO:0000313" key="2">
    <source>
        <dbReference type="EMBL" id="WEW56784.1"/>
    </source>
</evidence>
<dbReference type="EMBL" id="CP120627">
    <property type="protein sequence ID" value="WEW56784.1"/>
    <property type="molecule type" value="Genomic_DNA"/>
</dbReference>
<proteinExistence type="predicted"/>
<feature type="region of interest" description="Disordered" evidence="1">
    <location>
        <begin position="1"/>
        <end position="165"/>
    </location>
</feature>
<sequence>MPTPSTEVPAESPHRLGRRNGSNRGGRGARAVGRNRGGRGSHHHASERSRGLESSGRGRGRGIRGRDNAGKRPQRDTSGTQMETGPGRIFGGQLTRHDESSSTHDDTRQGISDSARNDPAFLRPDAPEFVPGAPSNAIPPSAAPSTFPKVVPKPPKSKSTAADIATRTHEDIQNGFYENRRWNVQEEVIRKIWNYIQDNGDVLGATCRKTLCRRFTAVGARKRLIRDRYLVCLRILVAKLVPSPETAVPIPVTQFVMQGHALHVTQWDQPRCASVDGKNLRRDAWIQIIRTDGAVVRFVVNCYLAFVTHVRDLAMKGFVAHVRNLYMPSVTAGSLRRIYDVGKQGRRSKVSVKLQMKTSPVKLRRGLGHLAVERLVIVYMTVVSIAANNHVILKLGQCRTALVLPTCLSIVNVESHSFPAFQMRKLELRVKIQFLHVGTPVVKSCRVNMLA</sequence>
<accession>A0AAF0DDX9</accession>
<name>A0AAF0DDX9_9EURO</name>
<gene>
    <name evidence="2" type="primary">FAP1_2</name>
    <name evidence="2" type="ORF">PRK78_002238</name>
</gene>
<keyword evidence="3" id="KW-1185">Reference proteome</keyword>
<feature type="compositionally biased region" description="Basic and acidic residues" evidence="1">
    <location>
        <begin position="64"/>
        <end position="75"/>
    </location>
</feature>
<organism evidence="2 3">
    <name type="scientific">Emydomyces testavorans</name>
    <dbReference type="NCBI Taxonomy" id="2070801"/>
    <lineage>
        <taxon>Eukaryota</taxon>
        <taxon>Fungi</taxon>
        <taxon>Dikarya</taxon>
        <taxon>Ascomycota</taxon>
        <taxon>Pezizomycotina</taxon>
        <taxon>Eurotiomycetes</taxon>
        <taxon>Eurotiomycetidae</taxon>
        <taxon>Onygenales</taxon>
        <taxon>Nannizziopsiaceae</taxon>
        <taxon>Emydomyces</taxon>
    </lineage>
</organism>
<feature type="compositionally biased region" description="Basic and acidic residues" evidence="1">
    <location>
        <begin position="95"/>
        <end position="108"/>
    </location>
</feature>
<protein>
    <submittedName>
        <fullName evidence="2">FKBP12-associated protein</fullName>
    </submittedName>
</protein>
<evidence type="ECO:0000313" key="3">
    <source>
        <dbReference type="Proteomes" id="UP001219355"/>
    </source>
</evidence>
<dbReference type="AlphaFoldDB" id="A0AAF0DDX9"/>
<evidence type="ECO:0000256" key="1">
    <source>
        <dbReference type="SAM" id="MobiDB-lite"/>
    </source>
</evidence>
<feature type="compositionally biased region" description="Low complexity" evidence="1">
    <location>
        <begin position="133"/>
        <end position="150"/>
    </location>
</feature>
<dbReference type="Proteomes" id="UP001219355">
    <property type="component" value="Chromosome 1"/>
</dbReference>